<feature type="compositionally biased region" description="Basic and acidic residues" evidence="4">
    <location>
        <begin position="1"/>
        <end position="16"/>
    </location>
</feature>
<feature type="compositionally biased region" description="Low complexity" evidence="4">
    <location>
        <begin position="1838"/>
        <end position="1850"/>
    </location>
</feature>
<proteinExistence type="inferred from homology"/>
<feature type="compositionally biased region" description="Low complexity" evidence="4">
    <location>
        <begin position="1578"/>
        <end position="1601"/>
    </location>
</feature>
<feature type="compositionally biased region" description="Polar residues" evidence="4">
    <location>
        <begin position="1312"/>
        <end position="1328"/>
    </location>
</feature>
<feature type="region of interest" description="Disordered" evidence="4">
    <location>
        <begin position="770"/>
        <end position="794"/>
    </location>
</feature>
<sequence>MDMKNEANDASRREVEVGGGVSSEALDKQLETVSIGNQECEQPKLTLTESFIGDFSIPLDTSTMDTRESSYGSHENGEVMVNGVEVSGSPTITTTTMCHSLTSHSPQPQSHQQTSDEEANFEVSELINEILHQSSYLDEASLNGLEFVESLPDGLDSGDVDIAITSTSEVLPLYLDHTEGRSSSPDSDSNMRTASEGSSTPTSQLSAPSTHSSDHQNYSSLENREVISQQNITLLEPESENKLCDTLSQLKESKPEDAEVVGVSTCVESLSTLILREDAISECISNSNISETGHLDNAALQSRNVSSDFNTIDTLGSDESKSRENDFEIKTKEDENDTESVDDLLSVEQVDVITTTQTEKLMMVDNAGEMSTCETAVSVSAADVNGVGCPLTGDSKEAAVDNKALQCVGDICETTTALESLSLNTENFENFNVETPVNVDSVNGVSEVKEEDDMTNFSDKPSSSCHDQLKDASASEEASCVEEEQALPEKDTESSAHTNNDCLCKRMQAVEEGGNVMVGVWAELRSSLRQLHRSMIPQSIQGSAHRSRPSLNRIKALANMLVTHDAHQLYMRISHLAHELCIELKVRLLATINDNPSPEEATTFIQGVCDSYQWVMSVCEALHPALERLDSEHLSRFKLNWVTVNMHIFHSTILTDPDIQDYAQICKQKLSGSTGGDDVMGCLASLHRTLAVAEAVWVRADVLLQDYAVERAAVSTRRRQLLADWEQFKAQQRSQHHQEHAVKTGVQNSTVTSAAEDGVAQCPCDDCAGGRGKMSDSQSSSVNSRIPLSSTSDIRPPSSCECHFCNASMSAATPEEPVLPPSSGNSLPPLAQPQLSLYPHIHSTPPGSDIVGVGQSREELGPIPPAPTTKPPITTNPYVGSDLLTEQLMREWEMVYGDTLTPPGSHPIHPPSEAVIPHYDDPSSLVSGVETLRISSSRPSYTRTMVDPSLPYVPDSHATARANTTILPSSQPPSSTASHPVSSSTCHASKVPQSSRNNTLCTEGGCSSTPQVSSGGGTNCCSVTNTTSVITHTRAHHTHTTASAQKGKCVNGLEESKNQQLELVERSPSRESVEESETSGGDEWSSGDESDSSTTGGGRQKYSDRRDRLLQILSRKKKARSCSAISCSAGTTSSNTPTPAAVPTPVTSGVPTTKGGSTPLGGQNIDKILDFIEGNHTDEAKHAKKAAKKARQRQKKHQLSGAITADLVSSSDEESSSSWMAIRREEEEGDEEEEDFEEKEGDCEEDEEIEEDGPLAELRRRAPDVTITVVRPGQQTSRTSASPQMASQRPREPSPTSMEKCKPPPAKLVPSLIQNSAEPPPQSHSSARTILHPYRQSNQQGHQSSRQASAPTPPLVANPASFNSKETVANPTPLSGPSSLSNILKGMDTTTKEKDKGSQMVTIRRVMDPNNSEPTVTITLKGDQPEKDKVLFKLVNGQAVSGNGGHSGQSVKKGGNRLQSQPQVQSHPHPQSQSQPSPSEPTVPEGLDPEEVKKFKKRQKKERQRLRKQQEQMQEQQKGQLQQLELQKQQEILRQQQEHIHQQQLALQRQQEELLRQQQQQQNNQSSNSKKNKKKSKVVNTANPSNNKNSGNKVSNHNSGVSAVVYDGDDMAQSFNLPPGVTINKVEGQPGMVTISNSMGGAFSQPFLPNPNVYPSPLVQGFSATQETSIAKPYGRTHAPGLSWNSAVDGTGNYPDKDNVIVVDTNNSYLGASPATNSSSSKREISSDERVMMAVNGLIDPSTLNMTQKKKFKKKKKELQEEKEREEQKQREEDELMDQMYNLATGKWTKQCDVAQGQTQNTKNQNKKNQKQKENCKQPAVQNTCSKQNSQQLAKNGKLQQKTQEIQQQKQKQHQDVTKQNSKSSKQNGKDTTLQNITNQPTKNFSSSSQNGKARYAQYLEANANTLANIKYNTYNGSVIGEHVHEQCMGGDDDKKSSNKKKKTKKGKKNHLEDMTTIDSVFTPKDVAEGELDETERDVEAFKRFCFNSVPRYTGEKPKVNINVKDIMIKKRPCNVNL</sequence>
<feature type="region of interest" description="Disordered" evidence="4">
    <location>
        <begin position="1799"/>
        <end position="1890"/>
    </location>
</feature>
<gene>
    <name evidence="6" type="primary">Fam193a-L</name>
    <name evidence="6" type="ORF">Hamer_G016435</name>
</gene>
<reference evidence="6" key="1">
    <citation type="journal article" date="2021" name="Sci. Adv.">
        <title>The American lobster genome reveals insights on longevity, neural, and immune adaptations.</title>
        <authorList>
            <person name="Polinski J.M."/>
            <person name="Zimin A.V."/>
            <person name="Clark K.F."/>
            <person name="Kohn A.B."/>
            <person name="Sadowski N."/>
            <person name="Timp W."/>
            <person name="Ptitsyn A."/>
            <person name="Khanna P."/>
            <person name="Romanova D.Y."/>
            <person name="Williams P."/>
            <person name="Greenwood S.J."/>
            <person name="Moroz L.L."/>
            <person name="Walt D.R."/>
            <person name="Bodnar A.G."/>
        </authorList>
    </citation>
    <scope>NUCLEOTIDE SEQUENCE</scope>
    <source>
        <strain evidence="6">GMGI-L3</strain>
    </source>
</reference>
<feature type="compositionally biased region" description="Polar residues" evidence="4">
    <location>
        <begin position="985"/>
        <end position="1019"/>
    </location>
</feature>
<dbReference type="InterPro" id="IPR031802">
    <property type="entry name" value="FAM193_C"/>
</dbReference>
<feature type="compositionally biased region" description="Polar residues" evidence="4">
    <location>
        <begin position="181"/>
        <end position="218"/>
    </location>
</feature>
<comment type="similarity">
    <text evidence="1">Belongs to the FAM193 family.</text>
</comment>
<feature type="compositionally biased region" description="Basic residues" evidence="4">
    <location>
        <begin position="1748"/>
        <end position="1757"/>
    </location>
</feature>
<name>A0A8J5N8A6_HOMAM</name>
<feature type="region of interest" description="Disordered" evidence="4">
    <location>
        <begin position="1179"/>
        <end position="1522"/>
    </location>
</feature>
<dbReference type="EMBL" id="JAHLQT010007588">
    <property type="protein sequence ID" value="KAG7174533.1"/>
    <property type="molecule type" value="Genomic_DNA"/>
</dbReference>
<feature type="compositionally biased region" description="Basic residues" evidence="4">
    <location>
        <begin position="1182"/>
        <end position="1198"/>
    </location>
</feature>
<feature type="compositionally biased region" description="Low complexity" evidence="4">
    <location>
        <begin position="1858"/>
        <end position="1867"/>
    </location>
</feature>
<feature type="region of interest" description="Disordered" evidence="4">
    <location>
        <begin position="965"/>
        <end position="1019"/>
    </location>
</feature>
<feature type="compositionally biased region" description="Basic and acidic residues" evidence="4">
    <location>
        <begin position="1927"/>
        <end position="1937"/>
    </location>
</feature>
<feature type="compositionally biased region" description="Low complexity" evidence="4">
    <location>
        <begin position="102"/>
        <end position="113"/>
    </location>
</feature>
<keyword evidence="7" id="KW-1185">Reference proteome</keyword>
<feature type="compositionally biased region" description="Polar residues" evidence="4">
    <location>
        <begin position="1820"/>
        <end position="1834"/>
    </location>
</feature>
<evidence type="ECO:0000256" key="2">
    <source>
        <dbReference type="ARBA" id="ARBA00022553"/>
    </source>
</evidence>
<evidence type="ECO:0000313" key="7">
    <source>
        <dbReference type="Proteomes" id="UP000747542"/>
    </source>
</evidence>
<feature type="compositionally biased region" description="Polar residues" evidence="4">
    <location>
        <begin position="1360"/>
        <end position="1382"/>
    </location>
</feature>
<feature type="compositionally biased region" description="Basic residues" evidence="4">
    <location>
        <begin position="1494"/>
        <end position="1507"/>
    </location>
</feature>
<feature type="compositionally biased region" description="Low complexity" evidence="4">
    <location>
        <begin position="1459"/>
        <end position="1485"/>
    </location>
</feature>
<feature type="compositionally biased region" description="Basic residues" evidence="4">
    <location>
        <begin position="1938"/>
        <end position="1949"/>
    </location>
</feature>
<feature type="compositionally biased region" description="Basic and acidic residues" evidence="4">
    <location>
        <begin position="318"/>
        <end position="333"/>
    </location>
</feature>
<feature type="region of interest" description="Disordered" evidence="4">
    <location>
        <begin position="1927"/>
        <end position="1950"/>
    </location>
</feature>
<evidence type="ECO:0000256" key="3">
    <source>
        <dbReference type="ARBA" id="ARBA00023054"/>
    </source>
</evidence>
<protein>
    <submittedName>
        <fullName evidence="6">Protein FAM193A-like</fullName>
    </submittedName>
</protein>
<organism evidence="6 7">
    <name type="scientific">Homarus americanus</name>
    <name type="common">American lobster</name>
    <dbReference type="NCBI Taxonomy" id="6706"/>
    <lineage>
        <taxon>Eukaryota</taxon>
        <taxon>Metazoa</taxon>
        <taxon>Ecdysozoa</taxon>
        <taxon>Arthropoda</taxon>
        <taxon>Crustacea</taxon>
        <taxon>Multicrustacea</taxon>
        <taxon>Malacostraca</taxon>
        <taxon>Eumalacostraca</taxon>
        <taxon>Eucarida</taxon>
        <taxon>Decapoda</taxon>
        <taxon>Pleocyemata</taxon>
        <taxon>Astacidea</taxon>
        <taxon>Nephropoidea</taxon>
        <taxon>Nephropidae</taxon>
        <taxon>Homarus</taxon>
    </lineage>
</organism>
<feature type="compositionally biased region" description="Low complexity" evidence="4">
    <location>
        <begin position="1556"/>
        <end position="1569"/>
    </location>
</feature>
<feature type="compositionally biased region" description="Polar residues" evidence="4">
    <location>
        <begin position="1335"/>
        <end position="1350"/>
    </location>
</feature>
<feature type="compositionally biased region" description="Polar residues" evidence="4">
    <location>
        <begin position="455"/>
        <end position="466"/>
    </location>
</feature>
<feature type="compositionally biased region" description="Basic and acidic residues" evidence="4">
    <location>
        <begin position="1063"/>
        <end position="1073"/>
    </location>
</feature>
<keyword evidence="2" id="KW-0597">Phosphoprotein</keyword>
<feature type="compositionally biased region" description="Low complexity" evidence="4">
    <location>
        <begin position="972"/>
        <end position="984"/>
    </location>
</feature>
<dbReference type="InterPro" id="IPR029717">
    <property type="entry name" value="FAM193"/>
</dbReference>
<feature type="non-terminal residue" evidence="6">
    <location>
        <position position="1"/>
    </location>
</feature>
<feature type="compositionally biased region" description="Polar residues" evidence="4">
    <location>
        <begin position="1409"/>
        <end position="1418"/>
    </location>
</feature>
<dbReference type="Proteomes" id="UP000747542">
    <property type="component" value="Unassembled WGS sequence"/>
</dbReference>
<keyword evidence="3" id="KW-0175">Coiled coil</keyword>
<dbReference type="Pfam" id="PF15914">
    <property type="entry name" value="FAM193_C"/>
    <property type="match status" value="1"/>
</dbReference>
<feature type="domain" description="FAM193 C-terminal" evidence="5">
    <location>
        <begin position="1959"/>
        <end position="2012"/>
    </location>
</feature>
<evidence type="ECO:0000256" key="1">
    <source>
        <dbReference type="ARBA" id="ARBA00009689"/>
    </source>
</evidence>
<evidence type="ECO:0000259" key="5">
    <source>
        <dbReference type="Pfam" id="PF15914"/>
    </source>
</evidence>
<feature type="compositionally biased region" description="Polar residues" evidence="4">
    <location>
        <begin position="1273"/>
        <end position="1287"/>
    </location>
</feature>
<feature type="compositionally biased region" description="Low complexity" evidence="4">
    <location>
        <begin position="1511"/>
        <end position="1522"/>
    </location>
</feature>
<comment type="caution">
    <text evidence="6">The sequence shown here is derived from an EMBL/GenBank/DDBJ whole genome shotgun (WGS) entry which is preliminary data.</text>
</comment>
<feature type="region of interest" description="Disordered" evidence="4">
    <location>
        <begin position="175"/>
        <end position="218"/>
    </location>
</feature>
<feature type="compositionally biased region" description="Basic and acidic residues" evidence="4">
    <location>
        <begin position="1758"/>
        <end position="1772"/>
    </location>
</feature>
<feature type="region of interest" description="Disordered" evidence="4">
    <location>
        <begin position="1737"/>
        <end position="1774"/>
    </location>
</feature>
<feature type="region of interest" description="Disordered" evidence="4">
    <location>
        <begin position="311"/>
        <end position="339"/>
    </location>
</feature>
<feature type="compositionally biased region" description="Polar residues" evidence="4">
    <location>
        <begin position="775"/>
        <end position="793"/>
    </location>
</feature>
<feature type="region of interest" description="Disordered" evidence="4">
    <location>
        <begin position="1058"/>
        <end position="1106"/>
    </location>
</feature>
<feature type="compositionally biased region" description="Low complexity" evidence="4">
    <location>
        <begin position="1128"/>
        <end position="1157"/>
    </location>
</feature>
<feature type="compositionally biased region" description="Polar residues" evidence="4">
    <location>
        <begin position="1870"/>
        <end position="1890"/>
    </location>
</feature>
<feature type="region of interest" description="Disordered" evidence="4">
    <location>
        <begin position="1126"/>
        <end position="1162"/>
    </location>
</feature>
<evidence type="ECO:0000256" key="4">
    <source>
        <dbReference type="SAM" id="MobiDB-lite"/>
    </source>
</evidence>
<feature type="region of interest" description="Disordered" evidence="4">
    <location>
        <begin position="1555"/>
        <end position="1601"/>
    </location>
</feature>
<feature type="region of interest" description="Disordered" evidence="4">
    <location>
        <begin position="99"/>
        <end position="119"/>
    </location>
</feature>
<feature type="compositionally biased region" description="Acidic residues" evidence="4">
    <location>
        <begin position="1227"/>
        <end position="1254"/>
    </location>
</feature>
<feature type="region of interest" description="Disordered" evidence="4">
    <location>
        <begin position="449"/>
        <end position="498"/>
    </location>
</feature>
<dbReference type="PANTHER" id="PTHR15109:SF4">
    <property type="entry name" value="FAM193 C-TERMINAL DOMAIN-CONTAINING PROTEIN"/>
    <property type="match status" value="1"/>
</dbReference>
<feature type="region of interest" description="Disordered" evidence="4">
    <location>
        <begin position="1"/>
        <end position="24"/>
    </location>
</feature>
<accession>A0A8J5N8A6</accession>
<dbReference type="PANTHER" id="PTHR15109">
    <property type="entry name" value="AGAP004327-PA"/>
    <property type="match status" value="1"/>
</dbReference>
<evidence type="ECO:0000313" key="6">
    <source>
        <dbReference type="EMBL" id="KAG7174533.1"/>
    </source>
</evidence>